<reference evidence="3 4" key="1">
    <citation type="submission" date="2024-06" db="EMBL/GenBank/DDBJ databases">
        <authorList>
            <person name="Kraege A."/>
            <person name="Thomma B."/>
        </authorList>
    </citation>
    <scope>NUCLEOTIDE SEQUENCE [LARGE SCALE GENOMIC DNA]</scope>
</reference>
<evidence type="ECO:0000259" key="2">
    <source>
        <dbReference type="PROSITE" id="PS50263"/>
    </source>
</evidence>
<dbReference type="SUPFAM" id="SSF56317">
    <property type="entry name" value="Carbon-nitrogen hydrolase"/>
    <property type="match status" value="1"/>
</dbReference>
<dbReference type="Gene3D" id="3.60.110.10">
    <property type="entry name" value="Carbon-nitrogen hydrolase"/>
    <property type="match status" value="1"/>
</dbReference>
<evidence type="ECO:0000256" key="1">
    <source>
        <dbReference type="ARBA" id="ARBA00022801"/>
    </source>
</evidence>
<dbReference type="Pfam" id="PF00795">
    <property type="entry name" value="CN_hydrolase"/>
    <property type="match status" value="1"/>
</dbReference>
<protein>
    <submittedName>
        <fullName evidence="3">G2329 protein</fullName>
    </submittedName>
</protein>
<gene>
    <name evidence="3" type="primary">g2329</name>
    <name evidence="3" type="ORF">VP750_LOCUS1993</name>
</gene>
<feature type="domain" description="CN hydrolase" evidence="2">
    <location>
        <begin position="25"/>
        <end position="272"/>
    </location>
</feature>
<dbReference type="InterPro" id="IPR001110">
    <property type="entry name" value="UPF0012_CS"/>
</dbReference>
<proteinExistence type="predicted"/>
<organism evidence="3 4">
    <name type="scientific">Coccomyxa viridis</name>
    <dbReference type="NCBI Taxonomy" id="1274662"/>
    <lineage>
        <taxon>Eukaryota</taxon>
        <taxon>Viridiplantae</taxon>
        <taxon>Chlorophyta</taxon>
        <taxon>core chlorophytes</taxon>
        <taxon>Trebouxiophyceae</taxon>
        <taxon>Trebouxiophyceae incertae sedis</taxon>
        <taxon>Coccomyxaceae</taxon>
        <taxon>Coccomyxa</taxon>
    </lineage>
</organism>
<dbReference type="PROSITE" id="PS01227">
    <property type="entry name" value="UPF0012"/>
    <property type="match status" value="1"/>
</dbReference>
<evidence type="ECO:0000313" key="3">
    <source>
        <dbReference type="EMBL" id="CAL5220334.1"/>
    </source>
</evidence>
<accession>A0ABP1FMC4</accession>
<dbReference type="InterPro" id="IPR003010">
    <property type="entry name" value="C-N_Hydrolase"/>
</dbReference>
<dbReference type="InterPro" id="IPR036526">
    <property type="entry name" value="C-N_Hydrolase_sf"/>
</dbReference>
<name>A0ABP1FMC4_9CHLO</name>
<evidence type="ECO:0000313" key="4">
    <source>
        <dbReference type="Proteomes" id="UP001497392"/>
    </source>
</evidence>
<dbReference type="PANTHER" id="PTHR23088">
    <property type="entry name" value="NITRILASE-RELATED"/>
    <property type="match status" value="1"/>
</dbReference>
<comment type="caution">
    <text evidence="3">The sequence shown here is derived from an EMBL/GenBank/DDBJ whole genome shotgun (WGS) entry which is preliminary data.</text>
</comment>
<keyword evidence="4" id="KW-1185">Reference proteome</keyword>
<dbReference type="PROSITE" id="PS50263">
    <property type="entry name" value="CN_HYDROLASE"/>
    <property type="match status" value="1"/>
</dbReference>
<dbReference type="PANTHER" id="PTHR23088:SF30">
    <property type="entry name" value="OMEGA-AMIDASE NIT2"/>
    <property type="match status" value="1"/>
</dbReference>
<dbReference type="InterPro" id="IPR045254">
    <property type="entry name" value="Nit1/2_C-N_Hydrolase"/>
</dbReference>
<keyword evidence="1" id="KW-0378">Hydrolase</keyword>
<dbReference type="CDD" id="cd07572">
    <property type="entry name" value="nit"/>
    <property type="match status" value="1"/>
</dbReference>
<sequence length="300" mass="32461">MMQKVVTAATSAAPQIIPTPEPMKVKLALCQLATSTDKETNIATARKAIQEASSSGASLVVLPEMWNCPYSNDSFPSYAEDIDGGSSQSAAALAEAAKQHGITLVGGSIPERSEGKLYNTCLVYSKEGKLLAKHRKVHLFDIDIPGGVTFKESDTLSAGKTGTVVDTDAGRLGIAICYDIRFPELAMMYAQRGAQLIVYPGAFNTTTGPVHWELLQKARAVDNQLFVATCSPARNSEASYQAWGHSTAVDPFGKVLATTEEKPGIVYAELDYAEIEKRRSNMPIMQQKRYDLYALVDKTT</sequence>
<dbReference type="EMBL" id="CAXHTA020000003">
    <property type="protein sequence ID" value="CAL5220334.1"/>
    <property type="molecule type" value="Genomic_DNA"/>
</dbReference>
<dbReference type="Proteomes" id="UP001497392">
    <property type="component" value="Unassembled WGS sequence"/>
</dbReference>